<dbReference type="PANTHER" id="PTHR30435">
    <property type="entry name" value="FLAGELLAR PROTEIN"/>
    <property type="match status" value="1"/>
</dbReference>
<dbReference type="Pfam" id="PF06429">
    <property type="entry name" value="Flg_bbr_C"/>
    <property type="match status" value="1"/>
</dbReference>
<keyword evidence="8" id="KW-0969">Cilium</keyword>
<evidence type="ECO:0000256" key="4">
    <source>
        <dbReference type="RuleBase" id="RU362116"/>
    </source>
</evidence>
<comment type="similarity">
    <text evidence="2 4">Belongs to the flagella basal body rod proteins family.</text>
</comment>
<keyword evidence="3 4" id="KW-0975">Bacterial flagellum</keyword>
<dbReference type="Pfam" id="PF00460">
    <property type="entry name" value="Flg_bb_rod"/>
    <property type="match status" value="1"/>
</dbReference>
<sequence>MTNTSYVALSKQAGLSKELNSIANNIANADTAGYRREGFVFSEYVRMLEPHERSVSQTNIGGRFFDAAPGALVETGSAYDVAIEGEGYFVVQTPNGERLTRAGAFVMDREGQLTTQEGHLVLGEGSSPIALPPNATNITIANDGSIAADGAPVGRMALVSAEPTELMREGGNLLRSTGELTPLEQPKLRQGFVEESNVNPVMEISRLIEVQRAYEMGQKLLKDDDERISKTVEAMRAR</sequence>
<feature type="domain" description="Flagellar hook protein FlgE/F/G-like D1" evidence="7">
    <location>
        <begin position="82"/>
        <end position="147"/>
    </location>
</feature>
<dbReference type="SUPFAM" id="SSF117143">
    <property type="entry name" value="Flagellar hook protein flgE"/>
    <property type="match status" value="1"/>
</dbReference>
<dbReference type="InterPro" id="IPR020013">
    <property type="entry name" value="Flagellar_FlgE/F/G"/>
</dbReference>
<dbReference type="GO" id="GO:0030694">
    <property type="term" value="C:bacterial-type flagellum basal body, rod"/>
    <property type="evidence" value="ECO:0007669"/>
    <property type="project" value="UniProtKB-UniRule"/>
</dbReference>
<evidence type="ECO:0000256" key="3">
    <source>
        <dbReference type="ARBA" id="ARBA00023143"/>
    </source>
</evidence>
<keyword evidence="9" id="KW-1185">Reference proteome</keyword>
<dbReference type="InterPro" id="IPR053967">
    <property type="entry name" value="LlgE_F_G-like_D1"/>
</dbReference>
<dbReference type="RefSeq" id="WP_274493429.1">
    <property type="nucleotide sequence ID" value="NZ_CP118166.1"/>
</dbReference>
<dbReference type="NCBIfam" id="TIGR03506">
    <property type="entry name" value="FlgEFG_subfam"/>
    <property type="match status" value="1"/>
</dbReference>
<dbReference type="AlphaFoldDB" id="A0AAF0CEM4"/>
<dbReference type="NCBIfam" id="NF009332">
    <property type="entry name" value="PRK12690.1"/>
    <property type="match status" value="1"/>
</dbReference>
<proteinExistence type="inferred from homology"/>
<gene>
    <name evidence="8" type="ORF">PUV54_16440</name>
</gene>
<dbReference type="InterPro" id="IPR012836">
    <property type="entry name" value="FlgF"/>
</dbReference>
<keyword evidence="8" id="KW-0966">Cell projection</keyword>
<evidence type="ECO:0000259" key="6">
    <source>
        <dbReference type="Pfam" id="PF06429"/>
    </source>
</evidence>
<keyword evidence="8" id="KW-0282">Flagellum</keyword>
<name>A0AAF0CEM4_9PROT</name>
<evidence type="ECO:0000313" key="9">
    <source>
        <dbReference type="Proteomes" id="UP001214043"/>
    </source>
</evidence>
<evidence type="ECO:0000256" key="2">
    <source>
        <dbReference type="ARBA" id="ARBA00009677"/>
    </source>
</evidence>
<feature type="domain" description="Flagellar basal body rod protein N-terminal" evidence="5">
    <location>
        <begin position="6"/>
        <end position="35"/>
    </location>
</feature>
<comment type="subunit">
    <text evidence="4">The basal body constitutes a major portion of the flagellar organelle and consists of five rings (E,L,P,S, and M) mounted on a central rod. The rod consists of about 26 subunits of FlgG in the distal portion, and FlgB, FlgC and FlgF are thought to build up the proximal portion of the rod with about 6 subunits each.</text>
</comment>
<dbReference type="GO" id="GO:0071978">
    <property type="term" value="P:bacterial-type flagellum-dependent swarming motility"/>
    <property type="evidence" value="ECO:0007669"/>
    <property type="project" value="TreeGrafter"/>
</dbReference>
<dbReference type="InterPro" id="IPR010930">
    <property type="entry name" value="Flg_bb/hook_C_dom"/>
</dbReference>
<dbReference type="PANTHER" id="PTHR30435:SF19">
    <property type="entry name" value="FLAGELLAR BASAL-BODY ROD PROTEIN FLGG"/>
    <property type="match status" value="1"/>
</dbReference>
<dbReference type="EMBL" id="CP118166">
    <property type="protein sequence ID" value="WDI31541.1"/>
    <property type="molecule type" value="Genomic_DNA"/>
</dbReference>
<dbReference type="InterPro" id="IPR037925">
    <property type="entry name" value="FlgE/F/G-like"/>
</dbReference>
<dbReference type="Proteomes" id="UP001214043">
    <property type="component" value="Chromosome"/>
</dbReference>
<evidence type="ECO:0000313" key="8">
    <source>
        <dbReference type="EMBL" id="WDI31541.1"/>
    </source>
</evidence>
<evidence type="ECO:0000256" key="1">
    <source>
        <dbReference type="ARBA" id="ARBA00004117"/>
    </source>
</evidence>
<organism evidence="8 9">
    <name type="scientific">Hyphococcus flavus</name>
    <dbReference type="NCBI Taxonomy" id="1866326"/>
    <lineage>
        <taxon>Bacteria</taxon>
        <taxon>Pseudomonadati</taxon>
        <taxon>Pseudomonadota</taxon>
        <taxon>Alphaproteobacteria</taxon>
        <taxon>Parvularculales</taxon>
        <taxon>Parvularculaceae</taxon>
        <taxon>Hyphococcus</taxon>
    </lineage>
</organism>
<reference evidence="8" key="1">
    <citation type="submission" date="2023-02" db="EMBL/GenBank/DDBJ databases">
        <title>Genome sequence of Hyphococcus flavus.</title>
        <authorList>
            <person name="Rong J.-C."/>
            <person name="Zhao Q."/>
            <person name="Yi M."/>
            <person name="Wu J.-Y."/>
        </authorList>
    </citation>
    <scope>NUCLEOTIDE SEQUENCE</scope>
    <source>
        <strain evidence="8">MCCC 1K03223</strain>
    </source>
</reference>
<evidence type="ECO:0000259" key="5">
    <source>
        <dbReference type="Pfam" id="PF00460"/>
    </source>
</evidence>
<dbReference type="Pfam" id="PF22692">
    <property type="entry name" value="LlgE_F_G_D1"/>
    <property type="match status" value="1"/>
</dbReference>
<comment type="subcellular location">
    <subcellularLocation>
        <location evidence="1 4">Bacterial flagellum basal body</location>
    </subcellularLocation>
</comment>
<protein>
    <recommendedName>
        <fullName evidence="4">Flagellar basal-body rod protein FlgF</fullName>
    </recommendedName>
</protein>
<feature type="domain" description="Flagellar basal-body/hook protein C-terminal" evidence="6">
    <location>
        <begin position="189"/>
        <end position="231"/>
    </location>
</feature>
<dbReference type="KEGG" id="hfl:PUV54_16440"/>
<accession>A0AAF0CEM4</accession>
<evidence type="ECO:0000259" key="7">
    <source>
        <dbReference type="Pfam" id="PF22692"/>
    </source>
</evidence>
<dbReference type="InterPro" id="IPR001444">
    <property type="entry name" value="Flag_bb_rod_N"/>
</dbReference>
<dbReference type="NCBIfam" id="TIGR02490">
    <property type="entry name" value="flgF"/>
    <property type="match status" value="1"/>
</dbReference>